<evidence type="ECO:0000256" key="2">
    <source>
        <dbReference type="ARBA" id="ARBA00022670"/>
    </source>
</evidence>
<reference evidence="8" key="1">
    <citation type="submission" date="2020-05" db="EMBL/GenBank/DDBJ databases">
        <authorList>
            <person name="Zhu T."/>
            <person name="Keshari N."/>
            <person name="Lu X."/>
        </authorList>
    </citation>
    <scope>NUCLEOTIDE SEQUENCE</scope>
    <source>
        <strain evidence="8">NK1-12</strain>
    </source>
</reference>
<evidence type="ECO:0000256" key="3">
    <source>
        <dbReference type="ARBA" id="ARBA00022801"/>
    </source>
</evidence>
<dbReference type="InterPro" id="IPR036852">
    <property type="entry name" value="Peptidase_S8/S53_dom_sf"/>
</dbReference>
<comment type="similarity">
    <text evidence="1 5">Belongs to the peptidase S8 family.</text>
</comment>
<dbReference type="InterPro" id="IPR023828">
    <property type="entry name" value="Peptidase_S8_Ser-AS"/>
</dbReference>
<dbReference type="GO" id="GO:0004252">
    <property type="term" value="F:serine-type endopeptidase activity"/>
    <property type="evidence" value="ECO:0007669"/>
    <property type="project" value="UniProtKB-UniRule"/>
</dbReference>
<feature type="active site" description="Charge relay system" evidence="5">
    <location>
        <position position="458"/>
    </location>
</feature>
<gene>
    <name evidence="8" type="ORF">HJG54_08515</name>
</gene>
<dbReference type="SUPFAM" id="SSF52743">
    <property type="entry name" value="Subtilisin-like"/>
    <property type="match status" value="1"/>
</dbReference>
<dbReference type="Pfam" id="PF17660">
    <property type="entry name" value="BTRD1"/>
    <property type="match status" value="4"/>
</dbReference>
<dbReference type="PROSITE" id="PS51892">
    <property type="entry name" value="SUBTILASE"/>
    <property type="match status" value="1"/>
</dbReference>
<feature type="compositionally biased region" description="Polar residues" evidence="6">
    <location>
        <begin position="1"/>
        <end position="23"/>
    </location>
</feature>
<dbReference type="InterPro" id="IPR049511">
    <property type="entry name" value="PGH-like_rpt"/>
</dbReference>
<name>A0AA97AQ56_9CYAN</name>
<proteinExistence type="inferred from homology"/>
<dbReference type="Gene3D" id="3.40.50.200">
    <property type="entry name" value="Peptidase S8/S53 domain"/>
    <property type="match status" value="1"/>
</dbReference>
<evidence type="ECO:0000256" key="4">
    <source>
        <dbReference type="ARBA" id="ARBA00022825"/>
    </source>
</evidence>
<feature type="compositionally biased region" description="Polar residues" evidence="6">
    <location>
        <begin position="31"/>
        <end position="42"/>
    </location>
</feature>
<feature type="active site" description="Charge relay system" evidence="5">
    <location>
        <position position="244"/>
    </location>
</feature>
<protein>
    <submittedName>
        <fullName evidence="8">S8 family serine peptidase</fullName>
    </submittedName>
</protein>
<keyword evidence="2 5" id="KW-0645">Protease</keyword>
<dbReference type="AlphaFoldDB" id="A0AA97AQ56"/>
<accession>A0AA97AQ56</accession>
<feature type="domain" description="Peptidase S8/S53" evidence="7">
    <location>
        <begin position="235"/>
        <end position="506"/>
    </location>
</feature>
<dbReference type="InterPro" id="IPR015500">
    <property type="entry name" value="Peptidase_S8_subtilisin-rel"/>
</dbReference>
<dbReference type="PROSITE" id="PS00138">
    <property type="entry name" value="SUBTILASE_SER"/>
    <property type="match status" value="1"/>
</dbReference>
<feature type="region of interest" description="Disordered" evidence="6">
    <location>
        <begin position="1"/>
        <end position="70"/>
    </location>
</feature>
<dbReference type="PRINTS" id="PR00723">
    <property type="entry name" value="SUBTILISIN"/>
</dbReference>
<evidence type="ECO:0000256" key="5">
    <source>
        <dbReference type="PROSITE-ProRule" id="PRU01240"/>
    </source>
</evidence>
<keyword evidence="3 5" id="KW-0378">Hydrolase</keyword>
<dbReference type="InterPro" id="IPR000209">
    <property type="entry name" value="Peptidase_S8/S53_dom"/>
</dbReference>
<evidence type="ECO:0000259" key="7">
    <source>
        <dbReference type="Pfam" id="PF00082"/>
    </source>
</evidence>
<dbReference type="PANTHER" id="PTHR43806">
    <property type="entry name" value="PEPTIDASE S8"/>
    <property type="match status" value="1"/>
</dbReference>
<dbReference type="InterPro" id="IPR050131">
    <property type="entry name" value="Peptidase_S8_subtilisin-like"/>
</dbReference>
<evidence type="ECO:0000256" key="6">
    <source>
        <dbReference type="SAM" id="MobiDB-lite"/>
    </source>
</evidence>
<dbReference type="GO" id="GO:0006508">
    <property type="term" value="P:proteolysis"/>
    <property type="evidence" value="ECO:0007669"/>
    <property type="project" value="UniProtKB-KW"/>
</dbReference>
<evidence type="ECO:0000256" key="1">
    <source>
        <dbReference type="ARBA" id="ARBA00011073"/>
    </source>
</evidence>
<dbReference type="PANTHER" id="PTHR43806:SF11">
    <property type="entry name" value="CEREVISIN-RELATED"/>
    <property type="match status" value="1"/>
</dbReference>
<feature type="active site" description="Charge relay system" evidence="5">
    <location>
        <position position="285"/>
    </location>
</feature>
<keyword evidence="4 5" id="KW-0720">Serine protease</keyword>
<dbReference type="EMBL" id="CP053586">
    <property type="protein sequence ID" value="WNZ22893.1"/>
    <property type="molecule type" value="Genomic_DNA"/>
</dbReference>
<dbReference type="Pfam" id="PF00082">
    <property type="entry name" value="Peptidase_S8"/>
    <property type="match status" value="1"/>
</dbReference>
<organism evidence="8">
    <name type="scientific">Leptolyngbya sp. NK1-12</name>
    <dbReference type="NCBI Taxonomy" id="2547451"/>
    <lineage>
        <taxon>Bacteria</taxon>
        <taxon>Bacillati</taxon>
        <taxon>Cyanobacteriota</taxon>
        <taxon>Cyanophyceae</taxon>
        <taxon>Leptolyngbyales</taxon>
        <taxon>Leptolyngbyaceae</taxon>
        <taxon>Leptolyngbya group</taxon>
        <taxon>Leptolyngbya</taxon>
    </lineage>
</organism>
<evidence type="ECO:0000313" key="8">
    <source>
        <dbReference type="EMBL" id="WNZ22893.1"/>
    </source>
</evidence>
<sequence length="769" mass="83767">MTREQQSGGEISSLSLNLESTHNGGEIPSANLDSVTIHNNEYNGGEIPLASLDSAAPQSGGEIPSANSDSALSSVPLQEVNGIETSSGLQSILVELKVPRNQEMAAMQLVQERTIASFQMDTNYDPIPMNPSPEMAVQFAEDEEIMIVRGQIEASRIPELEAQPNVIKVYRDTPIAPFISTLPERQSTPLVLSTAAAATCPIGTCDCASGTAKGTIADVATYLGVDRIWATGHRGEGIVVGVVDGGITAEGRPVLAGETSRRIPRVIGGWPTADWGTRASAWSEHGNMCATDVLGMAPQARIYDIRISGGSTSATISAALAGFQWAINQHRVDGTPHILSNSWGIFQEAWDSVYARDPNHPFTRKVVEAINQGILVLFAAGNCGGTCPDGRCGSDSGPGRSIWGANGHPMVMTVGAVNRNEQFVGYSSQGPAALDPQKPDFCSITHFRGYFGSDSGTSAATPIAAGVVALLKQAKPAMTQDQAKHALRSTAKDIGAAGWDQHSGAGIIQAKAAFDYSPARFNAVWVKSNQDRVAVWGWARQHFDGRAKELHAQGYKLVDLNAFMLPEGDRFNAIWVKTNEDRVAVWGWARQHFDGRAKELQAQGYRLDKLNAFVLPGQGERFNAIWVRNNEDRTAVWGWAREHFDGRAKELHAQGYKLIDLNAFMLPEGERFNAIWVKNNEDRTAVWGWAREHFDGRAKELHAQGYRLVTLNAFVLPNRQGERFNAIWRKSSEDRPAIWGWAREHFDGRAAQMQAQGYRLADLNAFVLS</sequence>
<dbReference type="RefSeq" id="WP_316434441.1">
    <property type="nucleotide sequence ID" value="NZ_CP053586.1"/>
</dbReference>